<reference evidence="4 5" key="1">
    <citation type="journal article" date="2021" name="Int. J. Syst. Evol. Microbiol.">
        <title>Amazonocrinis nigriterrae gen. nov., sp. nov., Atlanticothrix silvestris gen. nov., sp. nov. and Dendronalium phyllosphericum gen. nov., sp. nov., nostocacean cyanobacteria from Brazilian environments.</title>
        <authorList>
            <person name="Alvarenga D.O."/>
            <person name="Andreote A.P.D."/>
            <person name="Branco L.H.Z."/>
            <person name="Delbaje E."/>
            <person name="Cruz R.B."/>
            <person name="Varani A.M."/>
            <person name="Fiore M.F."/>
        </authorList>
    </citation>
    <scope>NUCLEOTIDE SEQUENCE [LARGE SCALE GENOMIC DNA]</scope>
    <source>
        <strain evidence="4 5">CENA357</strain>
    </source>
</reference>
<feature type="binding site" evidence="2">
    <location>
        <position position="9"/>
    </location>
    <ligand>
        <name>prephenate</name>
        <dbReference type="ChEBI" id="CHEBI:29934"/>
    </ligand>
</feature>
<dbReference type="InterPro" id="IPR008243">
    <property type="entry name" value="Chorismate_mutase_AroH"/>
</dbReference>
<organism evidence="4 5">
    <name type="scientific">Atlanticothrix silvestris CENA357</name>
    <dbReference type="NCBI Taxonomy" id="1725252"/>
    <lineage>
        <taxon>Bacteria</taxon>
        <taxon>Bacillati</taxon>
        <taxon>Cyanobacteriota</taxon>
        <taxon>Cyanophyceae</taxon>
        <taxon>Nostocales</taxon>
        <taxon>Nodulariaceae</taxon>
        <taxon>Atlanticothrix</taxon>
        <taxon>Atlanticothrix silvestris</taxon>
    </lineage>
</organism>
<dbReference type="Gene3D" id="3.30.1330.40">
    <property type="entry name" value="RutC-like"/>
    <property type="match status" value="1"/>
</dbReference>
<dbReference type="PIRSF" id="PIRSF005965">
    <property type="entry name" value="Chor_mut_AroH"/>
    <property type="match status" value="1"/>
</dbReference>
<comment type="catalytic activity">
    <reaction evidence="3">
        <text>chorismate = prephenate</text>
        <dbReference type="Rhea" id="RHEA:13897"/>
        <dbReference type="ChEBI" id="CHEBI:29748"/>
        <dbReference type="ChEBI" id="CHEBI:29934"/>
        <dbReference type="EC" id="5.4.99.5"/>
    </reaction>
</comment>
<dbReference type="Pfam" id="PF07736">
    <property type="entry name" value="CM_1"/>
    <property type="match status" value="1"/>
</dbReference>
<dbReference type="NCBIfam" id="TIGR01796">
    <property type="entry name" value="CM_mono_aroH"/>
    <property type="match status" value="1"/>
</dbReference>
<dbReference type="AlphaFoldDB" id="A0A8J7L2Z0"/>
<name>A0A8J7L2Z0_9CYAN</name>
<gene>
    <name evidence="4" type="primary">aroH</name>
    <name evidence="4" type="ORF">I8751_14940</name>
</gene>
<evidence type="ECO:0000256" key="3">
    <source>
        <dbReference type="PROSITE-ProRule" id="PRU00514"/>
    </source>
</evidence>
<feature type="binding site" evidence="2">
    <location>
        <position position="109"/>
    </location>
    <ligand>
        <name>prephenate</name>
        <dbReference type="ChEBI" id="CHEBI:29934"/>
    </ligand>
</feature>
<sequence length="137" mass="15473">MDWQMQAIRGAITVSENTVEAIREAVTELLDELEGRNQIQPKDMISVTFSVTRDLDTIFPAAIARARPGWDNVAMLDVQQMHVEGSLQHCIRFLIHANLPTCAVIHHIYLRNAANLRPDWSLPQSLQASQQVMKSKV</sequence>
<dbReference type="GO" id="GO:0046417">
    <property type="term" value="P:chorismate metabolic process"/>
    <property type="evidence" value="ECO:0007669"/>
    <property type="project" value="TreeGrafter"/>
</dbReference>
<dbReference type="PANTHER" id="PTHR21164">
    <property type="entry name" value="CHORISMATE MUTASE"/>
    <property type="match status" value="1"/>
</dbReference>
<keyword evidence="2 3" id="KW-0057">Aromatic amino acid biosynthesis</keyword>
<feature type="binding site" evidence="2">
    <location>
        <position position="92"/>
    </location>
    <ligand>
        <name>prephenate</name>
        <dbReference type="ChEBI" id="CHEBI:29934"/>
    </ligand>
</feature>
<evidence type="ECO:0000256" key="2">
    <source>
        <dbReference type="PIRSR" id="PIRSR005965-1"/>
    </source>
</evidence>
<protein>
    <recommendedName>
        <fullName evidence="1 3">chorismate mutase</fullName>
        <ecNumber evidence="1 3">5.4.99.5</ecNumber>
    </recommendedName>
</protein>
<evidence type="ECO:0000313" key="5">
    <source>
        <dbReference type="Proteomes" id="UP000599391"/>
    </source>
</evidence>
<dbReference type="PANTHER" id="PTHR21164:SF0">
    <property type="entry name" value="CHORISMATE MUTASE AROH"/>
    <property type="match status" value="1"/>
</dbReference>
<dbReference type="CDD" id="cd02185">
    <property type="entry name" value="AroH"/>
    <property type="match status" value="1"/>
</dbReference>
<dbReference type="InterPro" id="IPR035959">
    <property type="entry name" value="RutC-like_sf"/>
</dbReference>
<dbReference type="SUPFAM" id="SSF55298">
    <property type="entry name" value="YjgF-like"/>
    <property type="match status" value="1"/>
</dbReference>
<dbReference type="GO" id="GO:0008652">
    <property type="term" value="P:amino acid biosynthetic process"/>
    <property type="evidence" value="ECO:0007669"/>
    <property type="project" value="UniProtKB-UniRule"/>
</dbReference>
<proteinExistence type="predicted"/>
<dbReference type="UniPathway" id="UPA00120">
    <property type="reaction ID" value="UER00203"/>
</dbReference>
<dbReference type="PROSITE" id="PS51167">
    <property type="entry name" value="CHORISMATE_MUT_1"/>
    <property type="match status" value="1"/>
</dbReference>
<dbReference type="GO" id="GO:0009073">
    <property type="term" value="P:aromatic amino acid family biosynthetic process"/>
    <property type="evidence" value="ECO:0007669"/>
    <property type="project" value="UniProtKB-UniRule"/>
</dbReference>
<keyword evidence="5" id="KW-1185">Reference proteome</keyword>
<evidence type="ECO:0000313" key="4">
    <source>
        <dbReference type="EMBL" id="MBH8553644.1"/>
    </source>
</evidence>
<dbReference type="EMBL" id="JAECZB010000038">
    <property type="protein sequence ID" value="MBH8553644.1"/>
    <property type="molecule type" value="Genomic_DNA"/>
</dbReference>
<keyword evidence="2 3" id="KW-0028">Amino-acid biosynthesis</keyword>
<accession>A0A8J7L2Z0</accession>
<dbReference type="GO" id="GO:0004106">
    <property type="term" value="F:chorismate mutase activity"/>
    <property type="evidence" value="ECO:0007669"/>
    <property type="project" value="UniProtKB-UniRule"/>
</dbReference>
<comment type="caution">
    <text evidence="4">The sequence shown here is derived from an EMBL/GenBank/DDBJ whole genome shotgun (WGS) entry which is preliminary data.</text>
</comment>
<dbReference type="Proteomes" id="UP000599391">
    <property type="component" value="Unassembled WGS sequence"/>
</dbReference>
<keyword evidence="3 4" id="KW-0413">Isomerase</keyword>
<dbReference type="EC" id="5.4.99.5" evidence="1 3"/>
<evidence type="ECO:0000256" key="1">
    <source>
        <dbReference type="NCBIfam" id="TIGR01796"/>
    </source>
</evidence>